<dbReference type="PANTHER" id="PTHR43730">
    <property type="entry name" value="BETA-MANNOSIDASE"/>
    <property type="match status" value="1"/>
</dbReference>
<dbReference type="Pfam" id="PF17786">
    <property type="entry name" value="Mannosidase_ig"/>
    <property type="match status" value="1"/>
</dbReference>
<dbReference type="SUPFAM" id="SSF49785">
    <property type="entry name" value="Galactose-binding domain-like"/>
    <property type="match status" value="1"/>
</dbReference>
<dbReference type="SUPFAM" id="SSF49303">
    <property type="entry name" value="beta-Galactosidase/glucuronidase domain"/>
    <property type="match status" value="2"/>
</dbReference>
<evidence type="ECO:0000256" key="6">
    <source>
        <dbReference type="ARBA" id="ARBA00038429"/>
    </source>
</evidence>
<dbReference type="Gene3D" id="2.60.120.260">
    <property type="entry name" value="Galactose-binding domain-like"/>
    <property type="match status" value="1"/>
</dbReference>
<dbReference type="InterPro" id="IPR041447">
    <property type="entry name" value="Mannosidase_ig"/>
</dbReference>
<reference evidence="12 13" key="1">
    <citation type="journal article" date="2019" name="Nat. Ecol. Evol.">
        <title>Megaphylogeny resolves global patterns of mushroom evolution.</title>
        <authorList>
            <person name="Varga T."/>
            <person name="Krizsan K."/>
            <person name="Foldi C."/>
            <person name="Dima B."/>
            <person name="Sanchez-Garcia M."/>
            <person name="Sanchez-Ramirez S."/>
            <person name="Szollosi G.J."/>
            <person name="Szarkandi J.G."/>
            <person name="Papp V."/>
            <person name="Albert L."/>
            <person name="Andreopoulos W."/>
            <person name="Angelini C."/>
            <person name="Antonin V."/>
            <person name="Barry K.W."/>
            <person name="Bougher N.L."/>
            <person name="Buchanan P."/>
            <person name="Buyck B."/>
            <person name="Bense V."/>
            <person name="Catcheside P."/>
            <person name="Chovatia M."/>
            <person name="Cooper J."/>
            <person name="Damon W."/>
            <person name="Desjardin D."/>
            <person name="Finy P."/>
            <person name="Geml J."/>
            <person name="Haridas S."/>
            <person name="Hughes K."/>
            <person name="Justo A."/>
            <person name="Karasinski D."/>
            <person name="Kautmanova I."/>
            <person name="Kiss B."/>
            <person name="Kocsube S."/>
            <person name="Kotiranta H."/>
            <person name="LaButti K.M."/>
            <person name="Lechner B.E."/>
            <person name="Liimatainen K."/>
            <person name="Lipzen A."/>
            <person name="Lukacs Z."/>
            <person name="Mihaltcheva S."/>
            <person name="Morgado L.N."/>
            <person name="Niskanen T."/>
            <person name="Noordeloos M.E."/>
            <person name="Ohm R.A."/>
            <person name="Ortiz-Santana B."/>
            <person name="Ovrebo C."/>
            <person name="Racz N."/>
            <person name="Riley R."/>
            <person name="Savchenko A."/>
            <person name="Shiryaev A."/>
            <person name="Soop K."/>
            <person name="Spirin V."/>
            <person name="Szebenyi C."/>
            <person name="Tomsovsky M."/>
            <person name="Tulloss R.E."/>
            <person name="Uehling J."/>
            <person name="Grigoriev I.V."/>
            <person name="Vagvolgyi C."/>
            <person name="Papp T."/>
            <person name="Martin F.M."/>
            <person name="Miettinen O."/>
            <person name="Hibbett D.S."/>
            <person name="Nagy L.G."/>
        </authorList>
    </citation>
    <scope>NUCLEOTIDE SEQUENCE [LARGE SCALE GENOMIC DNA]</scope>
    <source>
        <strain evidence="12 13">OMC1185</strain>
    </source>
</reference>
<dbReference type="Gene3D" id="2.60.40.10">
    <property type="entry name" value="Immunoglobulins"/>
    <property type="match status" value="2"/>
</dbReference>
<dbReference type="Pfam" id="PF22666">
    <property type="entry name" value="Glyco_hydro_2_N2"/>
    <property type="match status" value="1"/>
</dbReference>
<dbReference type="InterPro" id="IPR006102">
    <property type="entry name" value="Ig-like_GH2"/>
</dbReference>
<dbReference type="PANTHER" id="PTHR43730:SF1">
    <property type="entry name" value="BETA-MANNOSIDASE"/>
    <property type="match status" value="1"/>
</dbReference>
<comment type="catalytic activity">
    <reaction evidence="1">
        <text>Hydrolysis of terminal, non-reducing beta-D-mannose residues in beta-D-mannosides.</text>
        <dbReference type="EC" id="3.2.1.25"/>
    </reaction>
</comment>
<keyword evidence="4 12" id="KW-0378">Hydrolase</keyword>
<gene>
    <name evidence="12" type="ORF">OE88DRAFT_1765126</name>
</gene>
<dbReference type="Gene3D" id="3.20.20.80">
    <property type="entry name" value="Glycosidases"/>
    <property type="match status" value="1"/>
</dbReference>
<dbReference type="OrthoDB" id="2866996at2759"/>
<dbReference type="GO" id="GO:0005975">
    <property type="term" value="P:carbohydrate metabolic process"/>
    <property type="evidence" value="ECO:0007669"/>
    <property type="project" value="InterPro"/>
</dbReference>
<evidence type="ECO:0000259" key="11">
    <source>
        <dbReference type="Pfam" id="PF22666"/>
    </source>
</evidence>
<dbReference type="InterPro" id="IPR008979">
    <property type="entry name" value="Galactose-bd-like_sf"/>
</dbReference>
<name>A0A5C3NDP7_9AGAM</name>
<keyword evidence="5" id="KW-0326">Glycosidase</keyword>
<evidence type="ECO:0000256" key="5">
    <source>
        <dbReference type="ARBA" id="ARBA00023295"/>
    </source>
</evidence>
<proteinExistence type="inferred from homology"/>
<evidence type="ECO:0000259" key="10">
    <source>
        <dbReference type="Pfam" id="PF17786"/>
    </source>
</evidence>
<evidence type="ECO:0000256" key="4">
    <source>
        <dbReference type="ARBA" id="ARBA00022801"/>
    </source>
</evidence>
<dbReference type="AlphaFoldDB" id="A0A5C3NDP7"/>
<evidence type="ECO:0000313" key="13">
    <source>
        <dbReference type="Proteomes" id="UP000305948"/>
    </source>
</evidence>
<dbReference type="EMBL" id="ML213504">
    <property type="protein sequence ID" value="TFK55470.1"/>
    <property type="molecule type" value="Genomic_DNA"/>
</dbReference>
<accession>A0A5C3NDP7</accession>
<dbReference type="InterPro" id="IPR054593">
    <property type="entry name" value="Beta-mannosidase-like_N2"/>
</dbReference>
<evidence type="ECO:0000259" key="9">
    <source>
        <dbReference type="Pfam" id="PF00703"/>
    </source>
</evidence>
<dbReference type="STRING" id="5364.A0A5C3NDP7"/>
<keyword evidence="13" id="KW-1185">Reference proteome</keyword>
<evidence type="ECO:0000256" key="3">
    <source>
        <dbReference type="ARBA" id="ARBA00012754"/>
    </source>
</evidence>
<evidence type="ECO:0000256" key="7">
    <source>
        <dbReference type="ARBA" id="ARBA00041069"/>
    </source>
</evidence>
<comment type="similarity">
    <text evidence="6">Belongs to the glycosyl hydrolase 2 family. Beta-mannosidase B subfamily.</text>
</comment>
<evidence type="ECO:0000256" key="1">
    <source>
        <dbReference type="ARBA" id="ARBA00000829"/>
    </source>
</evidence>
<dbReference type="GO" id="GO:0004567">
    <property type="term" value="F:beta-mannosidase activity"/>
    <property type="evidence" value="ECO:0007669"/>
    <property type="project" value="UniProtKB-EC"/>
</dbReference>
<evidence type="ECO:0000256" key="8">
    <source>
        <dbReference type="ARBA" id="ARBA00041614"/>
    </source>
</evidence>
<dbReference type="Proteomes" id="UP000305948">
    <property type="component" value="Unassembled WGS sequence"/>
</dbReference>
<feature type="domain" description="Glycoside hydrolase family 2 immunoglobulin-like beta-sandwich" evidence="9">
    <location>
        <begin position="196"/>
        <end position="303"/>
    </location>
</feature>
<dbReference type="InterPro" id="IPR050887">
    <property type="entry name" value="Beta-mannosidase_GH2"/>
</dbReference>
<evidence type="ECO:0000256" key="2">
    <source>
        <dbReference type="ARBA" id="ARBA00004740"/>
    </source>
</evidence>
<dbReference type="InterPro" id="IPR017853">
    <property type="entry name" value="GH"/>
</dbReference>
<sequence length="860" mass="97609">MTASSLTTISEGWSFTQIGGGQGTEEGEWLACSEFPTTVHVELLKLKKIPDPFIGLHEWDVQWIGETEWAFKNTFNVKVSDLAAPNVDLVFEGVDTFASVKLNGEEILQTYNQFLNYRVPVKKLLKAGANELTLTFESAFYKGRDLQKQHGKFALWNGDSSRLHIRKAQYNYGWDWGPVLMTVGPWRPIHLHAYTARIASLFARTSVSSSLSPSLTVSFSLSHEVASTASVVLKDSSGKVIAQESKVQVKDGEAQVKFEVGGGKVELWYPIGYGKQPTYTVEVAVLDEQNNALSNQTQKIAFRRAQVVQDELIDQEGRTFLFEINGIRIFCGGSNWIPADSFLTTMTPERYRAWLQLLIDGNQNMIRVWGGGIYEPDIFYDICDELGIMVWQDFMFGCGQYPAYDSFVKNVTEEAEQQVQRLRHHPSLVIFAGNNEDYQLAEANKLDLDYSDETSDFRKTTFPARHIYERVLPAAVKEHSDIHYHRSSPYSGFGKVTTNQQYGDLHQWNVWHGSQEPWHNWDILAGRFVSEFGMEAYPDIRTVDYWLGGNKAERFPQSRTMNNHNKADGFERRLELYLVENFKHAFDVDSYVYYTQVMQAETLASAYRLWRRNWRGKGREYTAGALVWQINDCWPVTSWAIVDYFLRPKPAYFTIARELRPFTVGMTRKEVKTFANERSAAFFTIETVLEVWGTNSTLSEKKATLEVTAFDLHSDWTETWSKEVILAANSSTELYKGELPGQPKRTKVSEVPKTIIISARLLDNGTVLGRYSNWPEPFKYIHFPDVKDLGLKITTGADGESVELSTQKPIKGIVLDVDGDAIQWSDQAIDLVPGDPQVIKAKGLKGRSVCKVRFLGDGSA</sequence>
<feature type="domain" description="Beta-mannosidase-like galactose-binding" evidence="11">
    <location>
        <begin position="13"/>
        <end position="187"/>
    </location>
</feature>
<comment type="pathway">
    <text evidence="2">Glycan metabolism; N-glycan degradation.</text>
</comment>
<evidence type="ECO:0000313" key="12">
    <source>
        <dbReference type="EMBL" id="TFK55470.1"/>
    </source>
</evidence>
<dbReference type="SUPFAM" id="SSF51445">
    <property type="entry name" value="(Trans)glycosidases"/>
    <property type="match status" value="1"/>
</dbReference>
<dbReference type="Pfam" id="PF00703">
    <property type="entry name" value="Glyco_hydro_2"/>
    <property type="match status" value="1"/>
</dbReference>
<dbReference type="GO" id="GO:0006516">
    <property type="term" value="P:glycoprotein catabolic process"/>
    <property type="evidence" value="ECO:0007669"/>
    <property type="project" value="TreeGrafter"/>
</dbReference>
<protein>
    <recommendedName>
        <fullName evidence="7">Beta-mannosidase B</fullName>
        <ecNumber evidence="3">3.2.1.25</ecNumber>
    </recommendedName>
    <alternativeName>
        <fullName evidence="8">Mannanase B</fullName>
    </alternativeName>
</protein>
<feature type="domain" description="Mannosidase Ig/CBM-like" evidence="10">
    <location>
        <begin position="688"/>
        <end position="780"/>
    </location>
</feature>
<organism evidence="12 13">
    <name type="scientific">Heliocybe sulcata</name>
    <dbReference type="NCBI Taxonomy" id="5364"/>
    <lineage>
        <taxon>Eukaryota</taxon>
        <taxon>Fungi</taxon>
        <taxon>Dikarya</taxon>
        <taxon>Basidiomycota</taxon>
        <taxon>Agaricomycotina</taxon>
        <taxon>Agaricomycetes</taxon>
        <taxon>Gloeophyllales</taxon>
        <taxon>Gloeophyllaceae</taxon>
        <taxon>Heliocybe</taxon>
    </lineage>
</organism>
<dbReference type="InterPro" id="IPR013783">
    <property type="entry name" value="Ig-like_fold"/>
</dbReference>
<dbReference type="FunFam" id="3.20.20.80:FF:000050">
    <property type="entry name" value="Beta-mannosidase B"/>
    <property type="match status" value="1"/>
</dbReference>
<dbReference type="EC" id="3.2.1.25" evidence="3"/>
<dbReference type="InterPro" id="IPR036156">
    <property type="entry name" value="Beta-gal/glucu_dom_sf"/>
</dbReference>